<evidence type="ECO:0000256" key="1">
    <source>
        <dbReference type="ARBA" id="ARBA00022553"/>
    </source>
</evidence>
<dbReference type="SMART" id="SM00448">
    <property type="entry name" value="REC"/>
    <property type="match status" value="1"/>
</dbReference>
<name>A0ABU9BRZ8_9BURK</name>
<feature type="domain" description="Response regulatory" evidence="3">
    <location>
        <begin position="3"/>
        <end position="122"/>
    </location>
</feature>
<evidence type="ECO:0000313" key="4">
    <source>
        <dbReference type="EMBL" id="MEK8032739.1"/>
    </source>
</evidence>
<dbReference type="InterPro" id="IPR011006">
    <property type="entry name" value="CheY-like_superfamily"/>
</dbReference>
<evidence type="ECO:0000313" key="5">
    <source>
        <dbReference type="Proteomes" id="UP001371218"/>
    </source>
</evidence>
<accession>A0ABU9BRZ8</accession>
<dbReference type="Proteomes" id="UP001371218">
    <property type="component" value="Unassembled WGS sequence"/>
</dbReference>
<dbReference type="Gene3D" id="3.40.50.2300">
    <property type="match status" value="1"/>
</dbReference>
<reference evidence="4 5" key="1">
    <citation type="submission" date="2024-04" db="EMBL/GenBank/DDBJ databases">
        <title>Novel species of the genus Ideonella isolated from streams.</title>
        <authorList>
            <person name="Lu H."/>
        </authorList>
    </citation>
    <scope>NUCLEOTIDE SEQUENCE [LARGE SCALE GENOMIC DNA]</scope>
    <source>
        <strain evidence="4 5">DXS29W</strain>
    </source>
</reference>
<feature type="modified residue" description="4-aspartylphosphate" evidence="2">
    <location>
        <position position="54"/>
    </location>
</feature>
<protein>
    <submittedName>
        <fullName evidence="4">Response regulator</fullName>
    </submittedName>
</protein>
<keyword evidence="1 2" id="KW-0597">Phosphoprotein</keyword>
<dbReference type="EMBL" id="JBBUTG010000012">
    <property type="protein sequence ID" value="MEK8032739.1"/>
    <property type="molecule type" value="Genomic_DNA"/>
</dbReference>
<dbReference type="SUPFAM" id="SSF52172">
    <property type="entry name" value="CheY-like"/>
    <property type="match status" value="1"/>
</dbReference>
<evidence type="ECO:0000256" key="2">
    <source>
        <dbReference type="PROSITE-ProRule" id="PRU00169"/>
    </source>
</evidence>
<dbReference type="RefSeq" id="WP_341427161.1">
    <property type="nucleotide sequence ID" value="NZ_JBBUTG010000012.1"/>
</dbReference>
<dbReference type="PANTHER" id="PTHR44591:SF3">
    <property type="entry name" value="RESPONSE REGULATORY DOMAIN-CONTAINING PROTEIN"/>
    <property type="match status" value="1"/>
</dbReference>
<evidence type="ECO:0000259" key="3">
    <source>
        <dbReference type="PROSITE" id="PS50110"/>
    </source>
</evidence>
<dbReference type="Pfam" id="PF00072">
    <property type="entry name" value="Response_reg"/>
    <property type="match status" value="1"/>
</dbReference>
<dbReference type="PROSITE" id="PS50110">
    <property type="entry name" value="RESPONSE_REGULATORY"/>
    <property type="match status" value="1"/>
</dbReference>
<keyword evidence="5" id="KW-1185">Reference proteome</keyword>
<sequence length="134" mass="14682">MKRVLIVDDQADLRRLVRWSLEMLDVPAEAHEASDATVALQLVQTLKPDIVLLDVMMPGPIDGLEVCRQIRANSMLASTRVVLVSARGQATDVRTGIEAGAHAYIVKPFSPQRLLETVERLLSPQTAPTTETSP</sequence>
<dbReference type="InterPro" id="IPR001789">
    <property type="entry name" value="Sig_transdc_resp-reg_receiver"/>
</dbReference>
<dbReference type="InterPro" id="IPR050595">
    <property type="entry name" value="Bact_response_regulator"/>
</dbReference>
<dbReference type="PANTHER" id="PTHR44591">
    <property type="entry name" value="STRESS RESPONSE REGULATOR PROTEIN 1"/>
    <property type="match status" value="1"/>
</dbReference>
<gene>
    <name evidence="4" type="ORF">AACH06_18110</name>
</gene>
<comment type="caution">
    <text evidence="4">The sequence shown here is derived from an EMBL/GenBank/DDBJ whole genome shotgun (WGS) entry which is preliminary data.</text>
</comment>
<organism evidence="4 5">
    <name type="scientific">Ideonella lacteola</name>
    <dbReference type="NCBI Taxonomy" id="2984193"/>
    <lineage>
        <taxon>Bacteria</taxon>
        <taxon>Pseudomonadati</taxon>
        <taxon>Pseudomonadota</taxon>
        <taxon>Betaproteobacteria</taxon>
        <taxon>Burkholderiales</taxon>
        <taxon>Sphaerotilaceae</taxon>
        <taxon>Ideonella</taxon>
    </lineage>
</organism>
<proteinExistence type="predicted"/>